<dbReference type="Proteomes" id="UP001207177">
    <property type="component" value="Unassembled WGS sequence"/>
</dbReference>
<name>A0AAW5W9G8_STROR</name>
<reference evidence="1 2" key="1">
    <citation type="journal article" date="2022" name="Med Res Arch">
        <title>Genomic identification of streptococcal strains and relation to clinical characteristics. A substudy to The Partial Oral Treatment of Endocarditis (POET) Trial.</title>
        <authorList>
            <person name="Christensen J."/>
            <person name="Jensen C."/>
            <person name="Dargis R."/>
            <person name="Nielsen X."/>
            <person name="Pries- Heje M."/>
            <person name="Wiingaard C."/>
            <person name="Ihlemann N."/>
            <person name="Gill S."/>
            <person name="Bruun N."/>
            <person name="Elming H."/>
            <person name="Povlsen J."/>
            <person name="Madsen T."/>
            <person name="Jensen K."/>
            <person name="Fuursted K."/>
            <person name="Ostergaard L."/>
            <person name="Christiansen U."/>
            <person name="Rosenvinge F."/>
            <person name="Helweg-Larsen J."/>
            <person name="Fosbol E."/>
            <person name="Kober L."/>
            <person name="Torp-Pedersen C."/>
            <person name="Tonder N."/>
            <person name="Moser C."/>
            <person name="Iversen K."/>
            <person name="Bundgaard H."/>
        </authorList>
    </citation>
    <scope>NUCLEOTIDE SEQUENCE [LARGE SCALE GENOMIC DNA]</scope>
    <source>
        <strain evidence="1 2">K16259064</strain>
    </source>
</reference>
<organism evidence="1 2">
    <name type="scientific">Streptococcus oralis</name>
    <dbReference type="NCBI Taxonomy" id="1303"/>
    <lineage>
        <taxon>Bacteria</taxon>
        <taxon>Bacillati</taxon>
        <taxon>Bacillota</taxon>
        <taxon>Bacilli</taxon>
        <taxon>Lactobacillales</taxon>
        <taxon>Streptococcaceae</taxon>
        <taxon>Streptococcus</taxon>
    </lineage>
</organism>
<evidence type="ECO:0000313" key="2">
    <source>
        <dbReference type="Proteomes" id="UP001207177"/>
    </source>
</evidence>
<dbReference type="AlphaFoldDB" id="A0AAW5W9G8"/>
<sequence>MRPKKYPYSGAIKAKKTTKEDKLELVAFPNIAIRKNLLKHIYTVVSYHSSASIIYFRIPKVFGLGYDEQKAKVNLSYEETIKILNSY</sequence>
<comment type="caution">
    <text evidence="1">The sequence shown here is derived from an EMBL/GenBank/DDBJ whole genome shotgun (WGS) entry which is preliminary data.</text>
</comment>
<dbReference type="EMBL" id="JAKUVW010000003">
    <property type="protein sequence ID" value="MCY7059539.1"/>
    <property type="molecule type" value="Genomic_DNA"/>
</dbReference>
<gene>
    <name evidence="1" type="ORF">MK395_01775</name>
</gene>
<protein>
    <recommendedName>
        <fullName evidence="3">Phage protein</fullName>
    </recommendedName>
</protein>
<evidence type="ECO:0000313" key="1">
    <source>
        <dbReference type="EMBL" id="MCY7059539.1"/>
    </source>
</evidence>
<accession>A0AAW5W9G8</accession>
<dbReference type="RefSeq" id="WP_268711153.1">
    <property type="nucleotide sequence ID" value="NZ_JAKUVW010000003.1"/>
</dbReference>
<proteinExistence type="predicted"/>
<evidence type="ECO:0008006" key="3">
    <source>
        <dbReference type="Google" id="ProtNLM"/>
    </source>
</evidence>